<dbReference type="PANTHER" id="PTHR14564">
    <property type="entry name" value="MICOS COMPLEX SUBUNIT MIC26 / MIC27 FAMILY MEMBER"/>
    <property type="match status" value="1"/>
</dbReference>
<name>A0A8D3D2K4_SCOMX</name>
<dbReference type="Ensembl" id="ENSSMAT00000046298.1">
    <property type="protein sequence ID" value="ENSSMAP00000053762.1"/>
    <property type="gene ID" value="ENSSMAG00000030113.1"/>
</dbReference>
<reference evidence="1" key="1">
    <citation type="submission" date="2023-05" db="EMBL/GenBank/DDBJ databases">
        <title>High-quality long-read genome of Scophthalmus maximus.</title>
        <authorList>
            <person name="Lien S."/>
            <person name="Martinez P."/>
        </authorList>
    </citation>
    <scope>NUCLEOTIDE SEQUENCE [LARGE SCALE GENOMIC DNA]</scope>
</reference>
<proteinExistence type="predicted"/>
<gene>
    <name evidence="1" type="primary">APOO</name>
</gene>
<dbReference type="GO" id="GO:0061617">
    <property type="term" value="C:MICOS complex"/>
    <property type="evidence" value="ECO:0007669"/>
    <property type="project" value="InterPro"/>
</dbReference>
<dbReference type="GeneTree" id="ENSGT00530000063666"/>
<protein>
    <submittedName>
        <fullName evidence="1">Apolipoprotein O, b</fullName>
    </submittedName>
</protein>
<dbReference type="GO" id="GO:0042407">
    <property type="term" value="P:cristae formation"/>
    <property type="evidence" value="ECO:0007669"/>
    <property type="project" value="InterPro"/>
</dbReference>
<sequence length="220" mass="24841">MLIVFPQNLKTLFCFCSNTKDLQFTKNVIARCLFFEVVRLRVILVLFVTTLSSPCSQLPSLYTSPDAGPRGAEPEAGLLEQSVASLRKQAEPYTDQCRVRVTRLALQSDTLRYIIRAVEPTVNTSVTTVTGEKHTRVQRTEPGSRAKRLVFPVGLMALSASMFYPQQAASLLKASRDSACTWAQQGRVTVETLWKDRPFGKKKVSHLCHKFYDMMIYNKK</sequence>
<evidence type="ECO:0000313" key="1">
    <source>
        <dbReference type="Ensembl" id="ENSSMAP00000053762.1"/>
    </source>
</evidence>
<dbReference type="AlphaFoldDB" id="A0A8D3D2K4"/>
<dbReference type="InterPro" id="IPR033182">
    <property type="entry name" value="MIC26/MIC27_animal"/>
</dbReference>
<accession>A0A8D3D2K4</accession>
<organism evidence="1 2">
    <name type="scientific">Scophthalmus maximus</name>
    <name type="common">Turbot</name>
    <name type="synonym">Psetta maxima</name>
    <dbReference type="NCBI Taxonomy" id="52904"/>
    <lineage>
        <taxon>Eukaryota</taxon>
        <taxon>Metazoa</taxon>
        <taxon>Chordata</taxon>
        <taxon>Craniata</taxon>
        <taxon>Vertebrata</taxon>
        <taxon>Euteleostomi</taxon>
        <taxon>Actinopterygii</taxon>
        <taxon>Neopterygii</taxon>
        <taxon>Teleostei</taxon>
        <taxon>Neoteleostei</taxon>
        <taxon>Acanthomorphata</taxon>
        <taxon>Carangaria</taxon>
        <taxon>Pleuronectiformes</taxon>
        <taxon>Pleuronectoidei</taxon>
        <taxon>Scophthalmidae</taxon>
        <taxon>Scophthalmus</taxon>
    </lineage>
</organism>
<evidence type="ECO:0000313" key="2">
    <source>
        <dbReference type="Proteomes" id="UP000694558"/>
    </source>
</evidence>
<dbReference type="Proteomes" id="UP000694558">
    <property type="component" value="Chromosome 21"/>
</dbReference>
<reference evidence="1" key="2">
    <citation type="submission" date="2025-08" db="UniProtKB">
        <authorList>
            <consortium name="Ensembl"/>
        </authorList>
    </citation>
    <scope>IDENTIFICATION</scope>
</reference>